<proteinExistence type="predicted"/>
<evidence type="ECO:0000313" key="2">
    <source>
        <dbReference type="Proteomes" id="UP000639643"/>
    </source>
</evidence>
<evidence type="ECO:0000313" key="1">
    <source>
        <dbReference type="EMBL" id="KAF6833124.1"/>
    </source>
</evidence>
<name>A0A8H6KKA3_9PEZI</name>
<keyword evidence="2" id="KW-1185">Reference proteome</keyword>
<organism evidence="1 2">
    <name type="scientific">Colletotrichum musicola</name>
    <dbReference type="NCBI Taxonomy" id="2175873"/>
    <lineage>
        <taxon>Eukaryota</taxon>
        <taxon>Fungi</taxon>
        <taxon>Dikarya</taxon>
        <taxon>Ascomycota</taxon>
        <taxon>Pezizomycotina</taxon>
        <taxon>Sordariomycetes</taxon>
        <taxon>Hypocreomycetidae</taxon>
        <taxon>Glomerellales</taxon>
        <taxon>Glomerellaceae</taxon>
        <taxon>Colletotrichum</taxon>
        <taxon>Colletotrichum orchidearum species complex</taxon>
    </lineage>
</organism>
<dbReference type="EMBL" id="WIGM01000223">
    <property type="protein sequence ID" value="KAF6833124.1"/>
    <property type="molecule type" value="Genomic_DNA"/>
</dbReference>
<gene>
    <name evidence="1" type="ORF">CMUS01_06675</name>
</gene>
<sequence length="170" mass="18540">MPSSPPPWLVSPAASDCSGFRERVKIGTWEMGSCYPTRAEATAHAHLGEQRRDNVRTAMLLATRLQGEKGKAVECVWALRTTHQMPRESVVHHVCDAVLSSVSMLNVALRPPNLLLSFGTEAAQQATSLTSIHRSSLTTILAGYARGDLEPVGQQQHGYGVARSALRVYY</sequence>
<dbReference type="Proteomes" id="UP000639643">
    <property type="component" value="Unassembled WGS sequence"/>
</dbReference>
<dbReference type="AlphaFoldDB" id="A0A8H6KKA3"/>
<reference evidence="1" key="1">
    <citation type="journal article" date="2020" name="Phytopathology">
        <title>Genome Sequence Resources of Colletotrichum truncatum, C. plurivorum, C. musicola, and C. sojae: Four Species Pathogenic to Soybean (Glycine max).</title>
        <authorList>
            <person name="Rogerio F."/>
            <person name="Boufleur T.R."/>
            <person name="Ciampi-Guillardi M."/>
            <person name="Sukno S.A."/>
            <person name="Thon M.R."/>
            <person name="Massola Junior N.S."/>
            <person name="Baroncelli R."/>
        </authorList>
    </citation>
    <scope>NUCLEOTIDE SEQUENCE</scope>
    <source>
        <strain evidence="1">LFN0074</strain>
    </source>
</reference>
<protein>
    <submittedName>
        <fullName evidence="1">Uncharacterized protein</fullName>
    </submittedName>
</protein>
<comment type="caution">
    <text evidence="1">The sequence shown here is derived from an EMBL/GenBank/DDBJ whole genome shotgun (WGS) entry which is preliminary data.</text>
</comment>
<accession>A0A8H6KKA3</accession>